<comment type="caution">
    <text evidence="1">The sequence shown here is derived from an EMBL/GenBank/DDBJ whole genome shotgun (WGS) entry which is preliminary data.</text>
</comment>
<gene>
    <name evidence="1" type="ORF">JYZ213_LOCUS16891</name>
</gene>
<sequence>MHATLTSTTPCRPYIPLDNRSFYEQEYPQSNLPQRISNASYQNVLRQLPSLRLIVLGCARNVERNLDAFRSHMEPIINLFHSSSRILIFESDSKDKTVKKLRQWSRIELYTYRRLAKQYPERSERLAYGRNMLMDKAHLLLPDYIFIVDLDRFSTTVSSFLSNFKYDTNQWSVMTATSHNDYYDLWALRTLSDSVMNYDVWHRVWKLESSPTNHCSASAFEGIIGIHKKRIPIEHGLIEVRSAFNGAGLYKVNSTYNCKYDGRGFTCEHVPFHLCIREKNQARIFVNPEFQVS</sequence>
<proteinExistence type="predicted"/>
<protein>
    <submittedName>
        <fullName evidence="1">Uncharacterized protein</fullName>
    </submittedName>
</protein>
<dbReference type="EMBL" id="CAJNOG010000154">
    <property type="protein sequence ID" value="CAF1017763.1"/>
    <property type="molecule type" value="Genomic_DNA"/>
</dbReference>
<accession>A0A814HYA9</accession>
<dbReference type="Proteomes" id="UP000663845">
    <property type="component" value="Unassembled WGS sequence"/>
</dbReference>
<dbReference type="CDD" id="cd00761">
    <property type="entry name" value="Glyco_tranf_GTA_type"/>
    <property type="match status" value="1"/>
</dbReference>
<reference evidence="1" key="1">
    <citation type="submission" date="2021-02" db="EMBL/GenBank/DDBJ databases">
        <authorList>
            <person name="Nowell W R."/>
        </authorList>
    </citation>
    <scope>NUCLEOTIDE SEQUENCE</scope>
</reference>
<name>A0A814HYA9_9BILA</name>
<evidence type="ECO:0000313" key="2">
    <source>
        <dbReference type="Proteomes" id="UP000663845"/>
    </source>
</evidence>
<evidence type="ECO:0000313" key="1">
    <source>
        <dbReference type="EMBL" id="CAF1017763.1"/>
    </source>
</evidence>
<dbReference type="AlphaFoldDB" id="A0A814HYA9"/>
<organism evidence="1 2">
    <name type="scientific">Adineta steineri</name>
    <dbReference type="NCBI Taxonomy" id="433720"/>
    <lineage>
        <taxon>Eukaryota</taxon>
        <taxon>Metazoa</taxon>
        <taxon>Spiralia</taxon>
        <taxon>Gnathifera</taxon>
        <taxon>Rotifera</taxon>
        <taxon>Eurotatoria</taxon>
        <taxon>Bdelloidea</taxon>
        <taxon>Adinetida</taxon>
        <taxon>Adinetidae</taxon>
        <taxon>Adineta</taxon>
    </lineage>
</organism>